<dbReference type="SUPFAM" id="SSF49785">
    <property type="entry name" value="Galactose-binding domain-like"/>
    <property type="match status" value="1"/>
</dbReference>
<organism evidence="16 17">
    <name type="scientific">Acanthaster planci</name>
    <name type="common">Crown-of-thorns starfish</name>
    <dbReference type="NCBI Taxonomy" id="133434"/>
    <lineage>
        <taxon>Eukaryota</taxon>
        <taxon>Metazoa</taxon>
        <taxon>Echinodermata</taxon>
        <taxon>Eleutherozoa</taxon>
        <taxon>Asterozoa</taxon>
        <taxon>Asteroidea</taxon>
        <taxon>Valvatacea</taxon>
        <taxon>Valvatida</taxon>
        <taxon>Acanthasteridae</taxon>
        <taxon>Acanthaster</taxon>
    </lineage>
</organism>
<dbReference type="InterPro" id="IPR038466">
    <property type="entry name" value="S8_pro-domain_sf"/>
</dbReference>
<dbReference type="Gene3D" id="3.30.70.850">
    <property type="entry name" value="Peptidase S8, pro-domain"/>
    <property type="match status" value="1"/>
</dbReference>
<dbReference type="InterPro" id="IPR000742">
    <property type="entry name" value="EGF"/>
</dbReference>
<evidence type="ECO:0000256" key="6">
    <source>
        <dbReference type="ARBA" id="ARBA00022825"/>
    </source>
</evidence>
<dbReference type="InterPro" id="IPR036852">
    <property type="entry name" value="Peptidase_S8/S53_dom_sf"/>
</dbReference>
<dbReference type="OMA" id="SECLENW"/>
<dbReference type="InterPro" id="IPR008979">
    <property type="entry name" value="Galactose-bd-like_sf"/>
</dbReference>
<dbReference type="Pfam" id="PF00082">
    <property type="entry name" value="Peptidase_S8"/>
    <property type="match status" value="1"/>
</dbReference>
<dbReference type="SUPFAM" id="SSF57184">
    <property type="entry name" value="Growth factor receptor domain"/>
    <property type="match status" value="5"/>
</dbReference>
<dbReference type="GeneID" id="110988725"/>
<dbReference type="SUPFAM" id="SSF52743">
    <property type="entry name" value="Subtilisin-like"/>
    <property type="match status" value="1"/>
</dbReference>
<feature type="active site" description="Charge relay system" evidence="10 11">
    <location>
        <position position="191"/>
    </location>
</feature>
<dbReference type="InterPro" id="IPR023828">
    <property type="entry name" value="Peptidase_S8_Ser-AS"/>
</dbReference>
<feature type="signal peptide" evidence="14">
    <location>
        <begin position="1"/>
        <end position="25"/>
    </location>
</feature>
<evidence type="ECO:0000259" key="15">
    <source>
        <dbReference type="PROSITE" id="PS51829"/>
    </source>
</evidence>
<sequence>MQTMNCRLITSVLLLFHIGTTCVLSTFTNEFVANIEGGPEVADHLAASYGFNNLGELENFPDHYVFHHQGTQKRSIRPSTGDHTAIQHESAVKWIEQQKIRKRVKRDIHWNDPKYDRQWYMNRQNAPNMNLEAAWDMGYTGKGVVVTILDDGIDYTHPDLAKNYDPFASGDYNSMDSDPMPRANYDQSNRHGTRCAGEVAMEAGNKICGVGVAYNASIGGIRMLDGDVTDMVEGTSLSAHRDHIDIYSASWGPEDNGETVDGPGRLAKAAFQEGINTGRNGKGSIFVWASGNGGQARDDCGCDGYTNSIYTISVSSTSERGQAPWYLEECASTLATTYSSGSSKEKKVITTDLEGRCTDEHTGTSASAPLAAGLCALALQANSNMTWRDLQYVIVLTSHNASLEDSDWFLNGAGYPVSHRYGFGLMDAGAMVQLARNWINLPQQRSCEVRFVHGKHIGGKGRLGTFTLDTSSCAQGPTYLEHVQSTVELTFSCRGALSLTLVSPAGTHSRLLARRPMDKKQGSFDSWPFMSTHFWGERAQGVWTLQVANRIFRNWVLTLYGTDSLPSTARPPKRPDDNRDSGRGSATAETNLNVPRVAVPRSLDYSPCHPECFNGCSGPLASDCFKCLHYRDRKTDECVARCPEDGFYNPPALHTRCKACAPTCLSCAGPSSTDCLSCSPPFFLMDSECVQKCDEEFYKDEESATCLPCAPLCRQCEGSATYCLTCKPHALLNAEDHTCQRACATNEYLDVSTCRRCSNVCYTCSGGGDQDCLTCIPGQVLKERTCVEEWVCTNGYYVDWDLHGGDKECLKCHVSCQNCNGQSSSDCTECREGHILQDGACVANCLDGFYKDDYDNCLACSHGCDQCTGEDQCVQCHSEFSLVDGQCKTGCSEGSYEHEGKCLDCHFLCETCMGSGPEACTSCKRMTDDLRYLLEGACVPFCPEGRYEDRDTLTCGECDETCKTCTGSEVNDCLSCYQGFQLNRGSCDEREGSHCEAKCKECVDGFEDRCSSCNASKYLQDFDCVDSCGQGYFTDDSIRKCVRCNPSCKTCDGLSSQDCTSCYENRFLYDDSTCDSHCPYTTYTDRSDWRCKDCHSSCRSCSGPGARACETCDGDLFWSDNQCLSDCPSGTFGDEGEQQCLRCFPTCGTCDGPFSDDCLSCSEGLRLVGSRCQPGDCPARTYQDGDGGCSNCHDTCIACKGPGASDCQRCDYDRFLNEHNECAEECISGYYPDYESNICRPCHISCKTC</sequence>
<keyword evidence="9" id="KW-0325">Glycoprotein</keyword>
<dbReference type="InterPro" id="IPR032815">
    <property type="entry name" value="S8_pro-domain"/>
</dbReference>
<dbReference type="PROSITE" id="PS00138">
    <property type="entry name" value="SUBTILASE_SER"/>
    <property type="match status" value="1"/>
</dbReference>
<comment type="similarity">
    <text evidence="11 12">Belongs to the peptidase S8 family.</text>
</comment>
<evidence type="ECO:0000256" key="1">
    <source>
        <dbReference type="ARBA" id="ARBA00004370"/>
    </source>
</evidence>
<keyword evidence="16" id="KW-1185">Reference proteome</keyword>
<dbReference type="SMART" id="SM00261">
    <property type="entry name" value="FU"/>
    <property type="match status" value="13"/>
</dbReference>
<feature type="region of interest" description="Disordered" evidence="13">
    <location>
        <begin position="566"/>
        <end position="593"/>
    </location>
</feature>
<dbReference type="Gene3D" id="3.40.50.200">
    <property type="entry name" value="Peptidase S8/S53 domain"/>
    <property type="match status" value="1"/>
</dbReference>
<dbReference type="FunFam" id="3.40.50.200:FF:000001">
    <property type="entry name" value="Furin 2, isoform B"/>
    <property type="match status" value="1"/>
</dbReference>
<dbReference type="InterPro" id="IPR015500">
    <property type="entry name" value="Peptidase_S8_subtilisin-rel"/>
</dbReference>
<feature type="active site" description="Charge relay system" evidence="10 11">
    <location>
        <position position="365"/>
    </location>
</feature>
<evidence type="ECO:0000256" key="13">
    <source>
        <dbReference type="SAM" id="MobiDB-lite"/>
    </source>
</evidence>
<dbReference type="PROSITE" id="PS00136">
    <property type="entry name" value="SUBTILASE_ASP"/>
    <property type="match status" value="1"/>
</dbReference>
<feature type="compositionally biased region" description="Basic and acidic residues" evidence="13">
    <location>
        <begin position="573"/>
        <end position="582"/>
    </location>
</feature>
<dbReference type="PANTHER" id="PTHR42884">
    <property type="entry name" value="PROPROTEIN CONVERTASE SUBTILISIN/KEXIN-RELATED"/>
    <property type="match status" value="1"/>
</dbReference>
<dbReference type="PROSITE" id="PS00137">
    <property type="entry name" value="SUBTILASE_HIS"/>
    <property type="match status" value="1"/>
</dbReference>
<dbReference type="KEGG" id="aplc:110988725"/>
<dbReference type="Gene3D" id="2.10.220.10">
    <property type="entry name" value="Hormone Receptor, Insulin-like Growth Factor Receptor 1, Chain A, domain 2"/>
    <property type="match status" value="8"/>
</dbReference>
<dbReference type="SUPFAM" id="SSF54897">
    <property type="entry name" value="Protease propeptides/inhibitors"/>
    <property type="match status" value="1"/>
</dbReference>
<dbReference type="InterPro" id="IPR023827">
    <property type="entry name" value="Peptidase_S8_Asp-AS"/>
</dbReference>
<evidence type="ECO:0000256" key="2">
    <source>
        <dbReference type="ARBA" id="ARBA00022670"/>
    </source>
</evidence>
<dbReference type="GO" id="GO:0000139">
    <property type="term" value="C:Golgi membrane"/>
    <property type="evidence" value="ECO:0007669"/>
    <property type="project" value="TreeGrafter"/>
</dbReference>
<dbReference type="CDD" id="cd04059">
    <property type="entry name" value="Peptidases_S8_Protein_convertases_Kexins_Furin-like"/>
    <property type="match status" value="1"/>
</dbReference>
<evidence type="ECO:0000256" key="10">
    <source>
        <dbReference type="PIRSR" id="PIRSR615500-1"/>
    </source>
</evidence>
<dbReference type="InterPro" id="IPR000209">
    <property type="entry name" value="Peptidase_S8/S53_dom"/>
</dbReference>
<proteinExistence type="inferred from homology"/>
<dbReference type="GO" id="GO:0005802">
    <property type="term" value="C:trans-Golgi network"/>
    <property type="evidence" value="ECO:0007669"/>
    <property type="project" value="TreeGrafter"/>
</dbReference>
<feature type="domain" description="P/Homo B" evidence="15">
    <location>
        <begin position="440"/>
        <end position="571"/>
    </location>
</feature>
<dbReference type="CTD" id="5125"/>
<evidence type="ECO:0000256" key="14">
    <source>
        <dbReference type="SAM" id="SignalP"/>
    </source>
</evidence>
<dbReference type="InterPro" id="IPR034182">
    <property type="entry name" value="Kexin/furin"/>
</dbReference>
<evidence type="ECO:0000256" key="9">
    <source>
        <dbReference type="ARBA" id="ARBA00023180"/>
    </source>
</evidence>
<dbReference type="PROSITE" id="PS51829">
    <property type="entry name" value="P_HOMO_B"/>
    <property type="match status" value="1"/>
</dbReference>
<dbReference type="Gene3D" id="2.60.120.260">
    <property type="entry name" value="Galactose-binding domain-like"/>
    <property type="match status" value="1"/>
</dbReference>
<evidence type="ECO:0000313" key="16">
    <source>
        <dbReference type="Proteomes" id="UP000694845"/>
    </source>
</evidence>
<evidence type="ECO:0000256" key="11">
    <source>
        <dbReference type="PROSITE-ProRule" id="PRU01240"/>
    </source>
</evidence>
<evidence type="ECO:0000256" key="12">
    <source>
        <dbReference type="RuleBase" id="RU003355"/>
    </source>
</evidence>
<dbReference type="FunFam" id="3.30.70.850:FF:000001">
    <property type="entry name" value="Proprotein convertase subtilisin/kexin type 5"/>
    <property type="match status" value="1"/>
</dbReference>
<dbReference type="InterPro" id="IPR009030">
    <property type="entry name" value="Growth_fac_rcpt_cys_sf"/>
</dbReference>
<dbReference type="CDD" id="cd00064">
    <property type="entry name" value="FU"/>
    <property type="match status" value="12"/>
</dbReference>
<dbReference type="GO" id="GO:0004252">
    <property type="term" value="F:serine-type endopeptidase activity"/>
    <property type="evidence" value="ECO:0007669"/>
    <property type="project" value="UniProtKB-UniRule"/>
</dbReference>
<name>A0A8B7ZRJ5_ACAPL</name>
<evidence type="ECO:0000256" key="4">
    <source>
        <dbReference type="ARBA" id="ARBA00022729"/>
    </source>
</evidence>
<dbReference type="InterPro" id="IPR002884">
    <property type="entry name" value="P_dom"/>
</dbReference>
<keyword evidence="4 14" id="KW-0732">Signal</keyword>
<evidence type="ECO:0000256" key="7">
    <source>
        <dbReference type="ARBA" id="ARBA00023136"/>
    </source>
</evidence>
<keyword evidence="8" id="KW-0865">Zymogen</keyword>
<reference evidence="17" key="1">
    <citation type="submission" date="2025-08" db="UniProtKB">
        <authorList>
            <consortium name="RefSeq"/>
        </authorList>
    </citation>
    <scope>IDENTIFICATION</scope>
</reference>
<dbReference type="InterPro" id="IPR006212">
    <property type="entry name" value="Furin_repeat"/>
</dbReference>
<dbReference type="PRINTS" id="PR00723">
    <property type="entry name" value="SUBTILISIN"/>
</dbReference>
<protein>
    <submittedName>
        <fullName evidence="17">Furin-like</fullName>
    </submittedName>
</protein>
<dbReference type="Pfam" id="PF01483">
    <property type="entry name" value="P_proprotein"/>
    <property type="match status" value="1"/>
</dbReference>
<evidence type="ECO:0000256" key="8">
    <source>
        <dbReference type="ARBA" id="ARBA00023145"/>
    </source>
</evidence>
<evidence type="ECO:0000313" key="17">
    <source>
        <dbReference type="RefSeq" id="XP_022108203.1"/>
    </source>
</evidence>
<dbReference type="PANTHER" id="PTHR42884:SF3">
    <property type="entry name" value="FURIN-LIKE PROTEASE 1, ISOFORMS 1_1-X_2"/>
    <property type="match status" value="1"/>
</dbReference>
<dbReference type="AlphaFoldDB" id="A0A8B7ZRJ5"/>
<dbReference type="PROSITE" id="PS51892">
    <property type="entry name" value="SUBTILASE"/>
    <property type="match status" value="1"/>
</dbReference>
<comment type="subcellular location">
    <subcellularLocation>
        <location evidence="1">Membrane</location>
    </subcellularLocation>
</comment>
<accession>A0A8B7ZRJ5</accession>
<keyword evidence="5 11" id="KW-0378">Hydrolase</keyword>
<gene>
    <name evidence="17" type="primary">LOC110988725</name>
</gene>
<feature type="non-terminal residue" evidence="17">
    <location>
        <position position="1249"/>
    </location>
</feature>
<dbReference type="OrthoDB" id="300641at2759"/>
<dbReference type="SMART" id="SM00181">
    <property type="entry name" value="EGF"/>
    <property type="match status" value="7"/>
</dbReference>
<keyword evidence="7" id="KW-0472">Membrane</keyword>
<keyword evidence="6 11" id="KW-0720">Serine protease</keyword>
<dbReference type="Proteomes" id="UP000694845">
    <property type="component" value="Unplaced"/>
</dbReference>
<feature type="active site" description="Charge relay system" evidence="10 11">
    <location>
        <position position="150"/>
    </location>
</feature>
<dbReference type="GO" id="GO:0016486">
    <property type="term" value="P:peptide hormone processing"/>
    <property type="evidence" value="ECO:0007669"/>
    <property type="project" value="TreeGrafter"/>
</dbReference>
<keyword evidence="2 11" id="KW-0645">Protease</keyword>
<dbReference type="InterPro" id="IPR022398">
    <property type="entry name" value="Peptidase_S8_His-AS"/>
</dbReference>
<evidence type="ECO:0000256" key="5">
    <source>
        <dbReference type="ARBA" id="ARBA00022801"/>
    </source>
</evidence>
<evidence type="ECO:0000256" key="3">
    <source>
        <dbReference type="ARBA" id="ARBA00022685"/>
    </source>
</evidence>
<dbReference type="RefSeq" id="XP_022108203.1">
    <property type="nucleotide sequence ID" value="XM_022252511.1"/>
</dbReference>
<dbReference type="Pfam" id="PF16470">
    <property type="entry name" value="S8_pro-domain"/>
    <property type="match status" value="1"/>
</dbReference>
<feature type="chain" id="PRO_5034926031" evidence="14">
    <location>
        <begin position="26"/>
        <end position="1249"/>
    </location>
</feature>
<keyword evidence="3" id="KW-0165">Cleavage on pair of basic residues</keyword>